<name>A0ACB6RYN2_9PLEO</name>
<reference evidence="1" key="1">
    <citation type="journal article" date="2020" name="Stud. Mycol.">
        <title>101 Dothideomycetes genomes: a test case for predicting lifestyles and emergence of pathogens.</title>
        <authorList>
            <person name="Haridas S."/>
            <person name="Albert R."/>
            <person name="Binder M."/>
            <person name="Bloem J."/>
            <person name="Labutti K."/>
            <person name="Salamov A."/>
            <person name="Andreopoulos B."/>
            <person name="Baker S."/>
            <person name="Barry K."/>
            <person name="Bills G."/>
            <person name="Bluhm B."/>
            <person name="Cannon C."/>
            <person name="Castanera R."/>
            <person name="Culley D."/>
            <person name="Daum C."/>
            <person name="Ezra D."/>
            <person name="Gonzalez J."/>
            <person name="Henrissat B."/>
            <person name="Kuo A."/>
            <person name="Liang C."/>
            <person name="Lipzen A."/>
            <person name="Lutzoni F."/>
            <person name="Magnuson J."/>
            <person name="Mondo S."/>
            <person name="Nolan M."/>
            <person name="Ohm R."/>
            <person name="Pangilinan J."/>
            <person name="Park H.-J."/>
            <person name="Ramirez L."/>
            <person name="Alfaro M."/>
            <person name="Sun H."/>
            <person name="Tritt A."/>
            <person name="Yoshinaga Y."/>
            <person name="Zwiers L.-H."/>
            <person name="Turgeon B."/>
            <person name="Goodwin S."/>
            <person name="Spatafora J."/>
            <person name="Crous P."/>
            <person name="Grigoriev I."/>
        </authorList>
    </citation>
    <scope>NUCLEOTIDE SEQUENCE</scope>
    <source>
        <strain evidence="1">CBS 525.71</strain>
    </source>
</reference>
<dbReference type="Proteomes" id="UP000799754">
    <property type="component" value="Unassembled WGS sequence"/>
</dbReference>
<accession>A0ACB6RYN2</accession>
<evidence type="ECO:0000313" key="2">
    <source>
        <dbReference type="Proteomes" id="UP000799754"/>
    </source>
</evidence>
<evidence type="ECO:0000313" key="1">
    <source>
        <dbReference type="EMBL" id="KAF2627140.1"/>
    </source>
</evidence>
<protein>
    <submittedName>
        <fullName evidence="1">Uncharacterized protein</fullName>
    </submittedName>
</protein>
<keyword evidence="2" id="KW-1185">Reference proteome</keyword>
<comment type="caution">
    <text evidence="1">The sequence shown here is derived from an EMBL/GenBank/DDBJ whole genome shotgun (WGS) entry which is preliminary data.</text>
</comment>
<gene>
    <name evidence="1" type="ORF">BU25DRAFT_422021</name>
</gene>
<dbReference type="EMBL" id="MU006718">
    <property type="protein sequence ID" value="KAF2627140.1"/>
    <property type="molecule type" value="Genomic_DNA"/>
</dbReference>
<sequence>MRVCIARKHSKKVLGSSRHLPTASESNSDATEMQTYRHADAIVISSSSDTGEASKDSTLQSDVDSPSKHKADEEHQQWRLWHVQSPELTPKTPRTPDSGRRKRRVKEYSGYQESPRSSRRTGRRSRVNYEMIALDQEDEDEQSLFVSEASSWSQPIIVDNEPGHEDRLYNGMTPERVRRVKEYLNALNLMETADSHLQPTKNELNSATTEHTNLSWKLATIDATANNTLGHYSEKA</sequence>
<proteinExistence type="predicted"/>
<organism evidence="1 2">
    <name type="scientific">Macroventuria anomochaeta</name>
    <dbReference type="NCBI Taxonomy" id="301207"/>
    <lineage>
        <taxon>Eukaryota</taxon>
        <taxon>Fungi</taxon>
        <taxon>Dikarya</taxon>
        <taxon>Ascomycota</taxon>
        <taxon>Pezizomycotina</taxon>
        <taxon>Dothideomycetes</taxon>
        <taxon>Pleosporomycetidae</taxon>
        <taxon>Pleosporales</taxon>
        <taxon>Pleosporineae</taxon>
        <taxon>Didymellaceae</taxon>
        <taxon>Macroventuria</taxon>
    </lineage>
</organism>